<dbReference type="STRING" id="436017.A4S8N0"/>
<dbReference type="OMA" id="DADWFYE"/>
<dbReference type="GeneID" id="5005796"/>
<dbReference type="PANTHER" id="PTHR43481:SF4">
    <property type="entry name" value="GLYCEROL-1-PHOSPHATE PHOSPHOHYDROLASE 1-RELATED"/>
    <property type="match status" value="1"/>
</dbReference>
<dbReference type="HOGENOM" id="CLU_045011_13_3_1"/>
<dbReference type="SFLD" id="SFLDS00003">
    <property type="entry name" value="Haloacid_Dehalogenase"/>
    <property type="match status" value="1"/>
</dbReference>
<dbReference type="InterPro" id="IPR051806">
    <property type="entry name" value="HAD-like_SPP"/>
</dbReference>
<dbReference type="Gene3D" id="1.10.150.240">
    <property type="entry name" value="Putative phosphatase, domain 2"/>
    <property type="match status" value="1"/>
</dbReference>
<dbReference type="InterPro" id="IPR036412">
    <property type="entry name" value="HAD-like_sf"/>
</dbReference>
<name>A4S8N0_OSTLU</name>
<sequence>ALVFDCDGTLIDTMGLFYVADVRACDEVGVKMSKGTFYELAGVPIRDIFRKLCVEQGAASDDATLDAMVRSCGAHARALGPPKAIECVVEVARNAKARGKRVAVASSGVKTTVLEHLEHHGLLDLFEVVVTCEDVTRGKPAPDLYALAAEKLGVAPERCCAYEDAVLGVESARAAG</sequence>
<dbReference type="NCBIfam" id="TIGR01509">
    <property type="entry name" value="HAD-SF-IA-v3"/>
    <property type="match status" value="1"/>
</dbReference>
<dbReference type="Gene3D" id="3.40.50.1000">
    <property type="entry name" value="HAD superfamily/HAD-like"/>
    <property type="match status" value="1"/>
</dbReference>
<evidence type="ECO:0000313" key="2">
    <source>
        <dbReference type="Proteomes" id="UP000001568"/>
    </source>
</evidence>
<proteinExistence type="predicted"/>
<organism evidence="1 2">
    <name type="scientific">Ostreococcus lucimarinus (strain CCE9901)</name>
    <dbReference type="NCBI Taxonomy" id="436017"/>
    <lineage>
        <taxon>Eukaryota</taxon>
        <taxon>Viridiplantae</taxon>
        <taxon>Chlorophyta</taxon>
        <taxon>Mamiellophyceae</taxon>
        <taxon>Mamiellales</taxon>
        <taxon>Bathycoccaceae</taxon>
        <taxon>Ostreococcus</taxon>
    </lineage>
</organism>
<dbReference type="Pfam" id="PF13419">
    <property type="entry name" value="HAD_2"/>
    <property type="match status" value="1"/>
</dbReference>
<dbReference type="PRINTS" id="PR00413">
    <property type="entry name" value="HADHALOGNASE"/>
</dbReference>
<gene>
    <name evidence="1" type="ORF">OSTLU_7390</name>
</gene>
<dbReference type="OrthoDB" id="40579at2759"/>
<dbReference type="InterPro" id="IPR041492">
    <property type="entry name" value="HAD_2"/>
</dbReference>
<feature type="non-terminal residue" evidence="1">
    <location>
        <position position="176"/>
    </location>
</feature>
<feature type="non-terminal residue" evidence="1">
    <location>
        <position position="1"/>
    </location>
</feature>
<dbReference type="AlphaFoldDB" id="A4S8N0"/>
<dbReference type="Gramene" id="ABO99945">
    <property type="protein sequence ID" value="ABO99945"/>
    <property type="gene ID" value="OSTLU_7390"/>
</dbReference>
<dbReference type="GO" id="GO:0050308">
    <property type="term" value="F:sugar-phosphatase activity"/>
    <property type="evidence" value="ECO:0007669"/>
    <property type="project" value="TreeGrafter"/>
</dbReference>
<dbReference type="InterPro" id="IPR006439">
    <property type="entry name" value="HAD-SF_hydro_IA"/>
</dbReference>
<dbReference type="InterPro" id="IPR023198">
    <property type="entry name" value="PGP-like_dom2"/>
</dbReference>
<dbReference type="EMBL" id="CP000595">
    <property type="protein sequence ID" value="ABO99945.1"/>
    <property type="molecule type" value="Genomic_DNA"/>
</dbReference>
<dbReference type="InterPro" id="IPR023214">
    <property type="entry name" value="HAD_sf"/>
</dbReference>
<dbReference type="PANTHER" id="PTHR43481">
    <property type="entry name" value="FRUCTOSE-1-PHOSPHATE PHOSPHATASE"/>
    <property type="match status" value="1"/>
</dbReference>
<accession>A4S8N0</accession>
<dbReference type="eggNOG" id="KOG2914">
    <property type="taxonomic scope" value="Eukaryota"/>
</dbReference>
<keyword evidence="2" id="KW-1185">Reference proteome</keyword>
<dbReference type="Proteomes" id="UP000001568">
    <property type="component" value="Chromosome 15"/>
</dbReference>
<dbReference type="KEGG" id="olu:OSTLU_7390"/>
<dbReference type="SFLD" id="SFLDG01129">
    <property type="entry name" value="C1.5:_HAD__Beta-PGM__Phosphata"/>
    <property type="match status" value="1"/>
</dbReference>
<dbReference type="SUPFAM" id="SSF56784">
    <property type="entry name" value="HAD-like"/>
    <property type="match status" value="1"/>
</dbReference>
<dbReference type="RefSeq" id="XP_001421652.1">
    <property type="nucleotide sequence ID" value="XM_001421615.1"/>
</dbReference>
<evidence type="ECO:0000313" key="1">
    <source>
        <dbReference type="EMBL" id="ABO99945.1"/>
    </source>
</evidence>
<reference evidence="1 2" key="1">
    <citation type="journal article" date="2007" name="Proc. Natl. Acad. Sci. U.S.A.">
        <title>The tiny eukaryote Ostreococcus provides genomic insights into the paradox of plankton speciation.</title>
        <authorList>
            <person name="Palenik B."/>
            <person name="Grimwood J."/>
            <person name="Aerts A."/>
            <person name="Rouze P."/>
            <person name="Salamov A."/>
            <person name="Putnam N."/>
            <person name="Dupont C."/>
            <person name="Jorgensen R."/>
            <person name="Derelle E."/>
            <person name="Rombauts S."/>
            <person name="Zhou K."/>
            <person name="Otillar R."/>
            <person name="Merchant S.S."/>
            <person name="Podell S."/>
            <person name="Gaasterland T."/>
            <person name="Napoli C."/>
            <person name="Gendler K."/>
            <person name="Manuell A."/>
            <person name="Tai V."/>
            <person name="Vallon O."/>
            <person name="Piganeau G."/>
            <person name="Jancek S."/>
            <person name="Heijde M."/>
            <person name="Jabbari K."/>
            <person name="Bowler C."/>
            <person name="Lohr M."/>
            <person name="Robbens S."/>
            <person name="Werner G."/>
            <person name="Dubchak I."/>
            <person name="Pazour G.J."/>
            <person name="Ren Q."/>
            <person name="Paulsen I."/>
            <person name="Delwiche C."/>
            <person name="Schmutz J."/>
            <person name="Rokhsar D."/>
            <person name="Van de Peer Y."/>
            <person name="Moreau H."/>
            <person name="Grigoriev I.V."/>
        </authorList>
    </citation>
    <scope>NUCLEOTIDE SEQUENCE [LARGE SCALE GENOMIC DNA]</scope>
    <source>
        <strain evidence="1 2">CCE9901</strain>
    </source>
</reference>
<protein>
    <submittedName>
        <fullName evidence="1">Uncharacterized protein</fullName>
    </submittedName>
</protein>